<dbReference type="InParanoid" id="A0A3Q7IW98"/>
<dbReference type="Gramene" id="Solyc09g018680.1.1">
    <property type="protein sequence ID" value="Solyc09g018680.1.1.1"/>
    <property type="gene ID" value="Solyc09g018680.1"/>
</dbReference>
<dbReference type="AlphaFoldDB" id="A0A3Q7IW98"/>
<organism evidence="1">
    <name type="scientific">Solanum lycopersicum</name>
    <name type="common">Tomato</name>
    <name type="synonym">Lycopersicon esculentum</name>
    <dbReference type="NCBI Taxonomy" id="4081"/>
    <lineage>
        <taxon>Eukaryota</taxon>
        <taxon>Viridiplantae</taxon>
        <taxon>Streptophyta</taxon>
        <taxon>Embryophyta</taxon>
        <taxon>Tracheophyta</taxon>
        <taxon>Spermatophyta</taxon>
        <taxon>Magnoliopsida</taxon>
        <taxon>eudicotyledons</taxon>
        <taxon>Gunneridae</taxon>
        <taxon>Pentapetalae</taxon>
        <taxon>asterids</taxon>
        <taxon>lamiids</taxon>
        <taxon>Solanales</taxon>
        <taxon>Solanaceae</taxon>
        <taxon>Solanoideae</taxon>
        <taxon>Solaneae</taxon>
        <taxon>Solanum</taxon>
        <taxon>Solanum subgen. Lycopersicon</taxon>
    </lineage>
</organism>
<dbReference type="Proteomes" id="UP000004994">
    <property type="component" value="Chromosome 9"/>
</dbReference>
<dbReference type="PaxDb" id="4081-Solyc09g018680.1.1"/>
<name>A0A3Q7IW98_SOLLC</name>
<accession>A0A3Q7IW98</accession>
<keyword evidence="2" id="KW-1185">Reference proteome</keyword>
<dbReference type="EnsemblPlants" id="Solyc09g018680.1.1">
    <property type="protein sequence ID" value="Solyc09g018680.1.1.1"/>
    <property type="gene ID" value="Solyc09g018680.1"/>
</dbReference>
<evidence type="ECO:0000313" key="2">
    <source>
        <dbReference type="Proteomes" id="UP000004994"/>
    </source>
</evidence>
<reference evidence="1" key="1">
    <citation type="journal article" date="2012" name="Nature">
        <title>The tomato genome sequence provides insights into fleshy fruit evolution.</title>
        <authorList>
            <consortium name="Tomato Genome Consortium"/>
        </authorList>
    </citation>
    <scope>NUCLEOTIDE SEQUENCE [LARGE SCALE GENOMIC DNA]</scope>
    <source>
        <strain evidence="1">cv. Heinz 1706</strain>
    </source>
</reference>
<reference evidence="1" key="2">
    <citation type="submission" date="2019-01" db="UniProtKB">
        <authorList>
            <consortium name="EnsemblPlants"/>
        </authorList>
    </citation>
    <scope>IDENTIFICATION</scope>
    <source>
        <strain evidence="1">cv. Heinz 1706</strain>
    </source>
</reference>
<sequence>MASLSHPSLYHLLPLRNPLINQHPTLAVKVLQLTVMSTPIPIEVEVVHIAVVVDVEDIPINEPSPITISNGSPMIPVIDAKFAMEAIILPTLVINATTTHPFLLQT</sequence>
<protein>
    <submittedName>
        <fullName evidence="1">Uncharacterized protein</fullName>
    </submittedName>
</protein>
<evidence type="ECO:0000313" key="1">
    <source>
        <dbReference type="EnsemblPlants" id="Solyc09g018680.1.1.1"/>
    </source>
</evidence>
<proteinExistence type="predicted"/>